<sequence>MKSSEPLKVLASSNSDDLLEPFTFVFVRQILFSFNHARFCLNLRGRRRCGSPATTSVDPTKSLNLEAAVSLVSDSPATRSMNNFSKFFFLICDSPATRSKNPTLFSNLVMAWLIGTLVSSSCIQVLGVPVPASTKNLSSPKHNSFSLNDATLFFVFTTRATTLSAEPSSSDSTCNLNDGLRCRFEVHKTTSFFTSSPIFTLTCSFSSVLSLFAFSLSESCSILLRRV</sequence>
<dbReference type="EMBL" id="CASHSV030000716">
    <property type="protein sequence ID" value="CAJ2672518.1"/>
    <property type="molecule type" value="Genomic_DNA"/>
</dbReference>
<keyword evidence="2" id="KW-1185">Reference proteome</keyword>
<reference evidence="1" key="1">
    <citation type="submission" date="2023-10" db="EMBL/GenBank/DDBJ databases">
        <authorList>
            <person name="Rodriguez Cubillos JULIANA M."/>
            <person name="De Vega J."/>
        </authorList>
    </citation>
    <scope>NUCLEOTIDE SEQUENCE</scope>
</reference>
<dbReference type="Proteomes" id="UP001177021">
    <property type="component" value="Unassembled WGS sequence"/>
</dbReference>
<organism evidence="1 2">
    <name type="scientific">Trifolium pratense</name>
    <name type="common">Red clover</name>
    <dbReference type="NCBI Taxonomy" id="57577"/>
    <lineage>
        <taxon>Eukaryota</taxon>
        <taxon>Viridiplantae</taxon>
        <taxon>Streptophyta</taxon>
        <taxon>Embryophyta</taxon>
        <taxon>Tracheophyta</taxon>
        <taxon>Spermatophyta</taxon>
        <taxon>Magnoliopsida</taxon>
        <taxon>eudicotyledons</taxon>
        <taxon>Gunneridae</taxon>
        <taxon>Pentapetalae</taxon>
        <taxon>rosids</taxon>
        <taxon>fabids</taxon>
        <taxon>Fabales</taxon>
        <taxon>Fabaceae</taxon>
        <taxon>Papilionoideae</taxon>
        <taxon>50 kb inversion clade</taxon>
        <taxon>NPAAA clade</taxon>
        <taxon>Hologalegina</taxon>
        <taxon>IRL clade</taxon>
        <taxon>Trifolieae</taxon>
        <taxon>Trifolium</taxon>
    </lineage>
</organism>
<comment type="caution">
    <text evidence="1">The sequence shown here is derived from an EMBL/GenBank/DDBJ whole genome shotgun (WGS) entry which is preliminary data.</text>
</comment>
<evidence type="ECO:0000313" key="1">
    <source>
        <dbReference type="EMBL" id="CAJ2672518.1"/>
    </source>
</evidence>
<proteinExistence type="predicted"/>
<name>A0ACB0LVT8_TRIPR</name>
<protein>
    <submittedName>
        <fullName evidence="1">Uncharacterized protein</fullName>
    </submittedName>
</protein>
<gene>
    <name evidence="1" type="ORF">MILVUS5_LOCUS36142</name>
</gene>
<accession>A0ACB0LVT8</accession>
<evidence type="ECO:0000313" key="2">
    <source>
        <dbReference type="Proteomes" id="UP001177021"/>
    </source>
</evidence>